<organism evidence="6 7">
    <name type="scientific">Caulobacter segnis</name>
    <dbReference type="NCBI Taxonomy" id="88688"/>
    <lineage>
        <taxon>Bacteria</taxon>
        <taxon>Pseudomonadati</taxon>
        <taxon>Pseudomonadota</taxon>
        <taxon>Alphaproteobacteria</taxon>
        <taxon>Caulobacterales</taxon>
        <taxon>Caulobacteraceae</taxon>
        <taxon>Caulobacter</taxon>
    </lineage>
</organism>
<gene>
    <name evidence="6" type="ORF">B7G68_12200</name>
</gene>
<protein>
    <submittedName>
        <fullName evidence="6">LacI family transcriptional regulator</fullName>
    </submittedName>
</protein>
<keyword evidence="3" id="KW-0238">DNA-binding</keyword>
<dbReference type="CDD" id="cd06267">
    <property type="entry name" value="PBP1_LacI_sugar_binding-like"/>
    <property type="match status" value="1"/>
</dbReference>
<dbReference type="Pfam" id="PF00356">
    <property type="entry name" value="LacI"/>
    <property type="match status" value="1"/>
</dbReference>
<dbReference type="Gene3D" id="1.10.260.40">
    <property type="entry name" value="lambda repressor-like DNA-binding domains"/>
    <property type="match status" value="1"/>
</dbReference>
<dbReference type="SUPFAM" id="SSF53822">
    <property type="entry name" value="Periplasmic binding protein-like I"/>
    <property type="match status" value="1"/>
</dbReference>
<accession>A0ABM6THC5</accession>
<dbReference type="PROSITE" id="PS50932">
    <property type="entry name" value="HTH_LACI_2"/>
    <property type="match status" value="1"/>
</dbReference>
<proteinExistence type="predicted"/>
<evidence type="ECO:0000256" key="4">
    <source>
        <dbReference type="ARBA" id="ARBA00023163"/>
    </source>
</evidence>
<dbReference type="SMART" id="SM00354">
    <property type="entry name" value="HTH_LACI"/>
    <property type="match status" value="1"/>
</dbReference>
<dbReference type="InterPro" id="IPR010982">
    <property type="entry name" value="Lambda_DNA-bd_dom_sf"/>
</dbReference>
<keyword evidence="2" id="KW-0805">Transcription regulation</keyword>
<keyword evidence="4" id="KW-0804">Transcription</keyword>
<name>A0ABM6THC5_9CAUL</name>
<dbReference type="EMBL" id="CP027850">
    <property type="protein sequence ID" value="AVQ02539.1"/>
    <property type="molecule type" value="Genomic_DNA"/>
</dbReference>
<dbReference type="CDD" id="cd01392">
    <property type="entry name" value="HTH_LacI"/>
    <property type="match status" value="1"/>
</dbReference>
<dbReference type="PANTHER" id="PTHR30146">
    <property type="entry name" value="LACI-RELATED TRANSCRIPTIONAL REPRESSOR"/>
    <property type="match status" value="1"/>
</dbReference>
<evidence type="ECO:0000313" key="7">
    <source>
        <dbReference type="Proteomes" id="UP000240527"/>
    </source>
</evidence>
<evidence type="ECO:0000256" key="2">
    <source>
        <dbReference type="ARBA" id="ARBA00023015"/>
    </source>
</evidence>
<dbReference type="Proteomes" id="UP000240527">
    <property type="component" value="Chromosome"/>
</dbReference>
<dbReference type="InterPro" id="IPR046335">
    <property type="entry name" value="LacI/GalR-like_sensor"/>
</dbReference>
<evidence type="ECO:0000259" key="5">
    <source>
        <dbReference type="PROSITE" id="PS50932"/>
    </source>
</evidence>
<dbReference type="Gene3D" id="3.40.50.2300">
    <property type="match status" value="2"/>
</dbReference>
<evidence type="ECO:0000256" key="3">
    <source>
        <dbReference type="ARBA" id="ARBA00023125"/>
    </source>
</evidence>
<keyword evidence="1" id="KW-0678">Repressor</keyword>
<dbReference type="RefSeq" id="WP_013079491.1">
    <property type="nucleotide sequence ID" value="NZ_CP027850.1"/>
</dbReference>
<dbReference type="PROSITE" id="PS00356">
    <property type="entry name" value="HTH_LACI_1"/>
    <property type="match status" value="1"/>
</dbReference>
<keyword evidence="7" id="KW-1185">Reference proteome</keyword>
<dbReference type="SUPFAM" id="SSF47413">
    <property type="entry name" value="lambda repressor-like DNA-binding domains"/>
    <property type="match status" value="1"/>
</dbReference>
<feature type="domain" description="HTH lacI-type" evidence="5">
    <location>
        <begin position="21"/>
        <end position="75"/>
    </location>
</feature>
<dbReference type="InterPro" id="IPR028082">
    <property type="entry name" value="Peripla_BP_I"/>
</dbReference>
<reference evidence="6 7" key="1">
    <citation type="journal article" date="2015" name="Biotechnol. Bioeng.">
        <title>Genome sequence and phenotypic characterization of Caulobacter segnis.</title>
        <authorList>
            <person name="Patel S."/>
            <person name="Fletcher B."/>
            <person name="Scott D.C."/>
            <person name="Ely B."/>
        </authorList>
    </citation>
    <scope>NUCLEOTIDE SEQUENCE [LARGE SCALE GENOMIC DNA]</scope>
    <source>
        <strain evidence="6 7">TK0059</strain>
    </source>
</reference>
<sequence length="343" mass="36000">MAKSDPPPNDPSSKSALGRRATLKEVAKAAGVSLASASYAINGAGSVGETTREHVLKVAAELGYRPNQSAKAMKTGKTGAIGLILPDLTNPFFPSLAQGVIQAARAHGYSVFLTDTEGSDEAEQRAVNLLIDHGVDGVIWFPIADDGPVGKLIEGVPTVVLDRNLPGYDVIQADYAEGGRLAAEHLIAAGHVNIGVISGPHAASSARQRAEGAIAVVRERANLVWHVHNAFSLDLEPSVARALESREATAVIAGADLITIGAMRHIGALGLSVPGDVSVIGFDDIPWAQLHTPPLTTIDMPVEDMASAAVETLVRRMGAPGEPRRRIVFNVELIERASVRVLK</sequence>
<dbReference type="PANTHER" id="PTHR30146:SF148">
    <property type="entry name" value="HTH-TYPE TRANSCRIPTIONAL REPRESSOR PURR-RELATED"/>
    <property type="match status" value="1"/>
</dbReference>
<evidence type="ECO:0000313" key="6">
    <source>
        <dbReference type="EMBL" id="AVQ02539.1"/>
    </source>
</evidence>
<evidence type="ECO:0000256" key="1">
    <source>
        <dbReference type="ARBA" id="ARBA00022491"/>
    </source>
</evidence>
<dbReference type="Pfam" id="PF13377">
    <property type="entry name" value="Peripla_BP_3"/>
    <property type="match status" value="1"/>
</dbReference>
<dbReference type="InterPro" id="IPR000843">
    <property type="entry name" value="HTH_LacI"/>
</dbReference>